<dbReference type="Proteomes" id="UP000239936">
    <property type="component" value="Unassembled WGS sequence"/>
</dbReference>
<comment type="caution">
    <text evidence="1">The sequence shown here is derived from an EMBL/GenBank/DDBJ whole genome shotgun (WGS) entry which is preliminary data.</text>
</comment>
<protein>
    <submittedName>
        <fullName evidence="1">Uncharacterized protein</fullName>
    </submittedName>
</protein>
<name>A0A2S7XS88_9GAMM</name>
<evidence type="ECO:0000313" key="1">
    <source>
        <dbReference type="EMBL" id="PQJ96609.1"/>
    </source>
</evidence>
<accession>A0A2S7XS88</accession>
<sequence length="70" mass="7968">MLTKTKLNRLLHWSVDASEKSRGEVAIIRLVVQAIGVSYLANSNMEHPVQSVVDNDYHCVSRQRKPLDLH</sequence>
<proteinExistence type="predicted"/>
<evidence type="ECO:0000313" key="2">
    <source>
        <dbReference type="Proteomes" id="UP000239936"/>
    </source>
</evidence>
<dbReference type="AlphaFoldDB" id="A0A2S7XS88"/>
<keyword evidence="2" id="KW-1185">Reference proteome</keyword>
<gene>
    <name evidence="1" type="ORF">CXB77_07330</name>
</gene>
<dbReference type="EMBL" id="PPGH01000034">
    <property type="protein sequence ID" value="PQJ96609.1"/>
    <property type="molecule type" value="Genomic_DNA"/>
</dbReference>
<organism evidence="1 2">
    <name type="scientific">Chromatium okenii</name>
    <dbReference type="NCBI Taxonomy" id="61644"/>
    <lineage>
        <taxon>Bacteria</taxon>
        <taxon>Pseudomonadati</taxon>
        <taxon>Pseudomonadota</taxon>
        <taxon>Gammaproteobacteria</taxon>
        <taxon>Chromatiales</taxon>
        <taxon>Chromatiaceae</taxon>
        <taxon>Chromatium</taxon>
    </lineage>
</organism>
<reference evidence="1 2" key="1">
    <citation type="submission" date="2018-01" db="EMBL/GenBank/DDBJ databases">
        <title>The complete genome sequence of Chromatium okenii LaCa, a purple sulfur bacterium with a turbulent life.</title>
        <authorList>
            <person name="Luedin S.M."/>
            <person name="Liechti N."/>
            <person name="Storelli N."/>
            <person name="Danza F."/>
            <person name="Wittwer M."/>
            <person name="Pothier J.F."/>
            <person name="Tonolla M.A."/>
        </authorList>
    </citation>
    <scope>NUCLEOTIDE SEQUENCE [LARGE SCALE GENOMIC DNA]</scope>
    <source>
        <strain evidence="1 2">LaCa</strain>
    </source>
</reference>